<keyword evidence="1" id="KW-1133">Transmembrane helix</keyword>
<keyword evidence="3" id="KW-1185">Reference proteome</keyword>
<gene>
    <name evidence="2" type="primary">Acey_s0002.g623</name>
    <name evidence="2" type="ORF">Y032_0002g623</name>
</gene>
<keyword evidence="1" id="KW-0812">Transmembrane</keyword>
<reference evidence="3" key="1">
    <citation type="journal article" date="2015" name="Nat. Genet.">
        <title>The genome and transcriptome of the zoonotic hookworm Ancylostoma ceylanicum identify infection-specific gene families.</title>
        <authorList>
            <person name="Schwarz E.M."/>
            <person name="Hu Y."/>
            <person name="Antoshechkin I."/>
            <person name="Miller M.M."/>
            <person name="Sternberg P.W."/>
            <person name="Aroian R.V."/>
        </authorList>
    </citation>
    <scope>NUCLEOTIDE SEQUENCE</scope>
    <source>
        <strain evidence="3">HY135</strain>
    </source>
</reference>
<dbReference type="SUPFAM" id="SSF81321">
    <property type="entry name" value="Family A G protein-coupled receptor-like"/>
    <property type="match status" value="1"/>
</dbReference>
<keyword evidence="1" id="KW-0472">Membrane</keyword>
<dbReference type="Gene3D" id="1.20.1070.10">
    <property type="entry name" value="Rhodopsin 7-helix transmembrane proteins"/>
    <property type="match status" value="1"/>
</dbReference>
<evidence type="ECO:0000313" key="2">
    <source>
        <dbReference type="EMBL" id="EYC33143.1"/>
    </source>
</evidence>
<dbReference type="Pfam" id="PF10320">
    <property type="entry name" value="7TM_GPCR_Srsx"/>
    <property type="match status" value="1"/>
</dbReference>
<organism evidence="2 3">
    <name type="scientific">Ancylostoma ceylanicum</name>
    <dbReference type="NCBI Taxonomy" id="53326"/>
    <lineage>
        <taxon>Eukaryota</taxon>
        <taxon>Metazoa</taxon>
        <taxon>Ecdysozoa</taxon>
        <taxon>Nematoda</taxon>
        <taxon>Chromadorea</taxon>
        <taxon>Rhabditida</taxon>
        <taxon>Rhabditina</taxon>
        <taxon>Rhabditomorpha</taxon>
        <taxon>Strongyloidea</taxon>
        <taxon>Ancylostomatidae</taxon>
        <taxon>Ancylostomatinae</taxon>
        <taxon>Ancylostoma</taxon>
    </lineage>
</organism>
<evidence type="ECO:0008006" key="4">
    <source>
        <dbReference type="Google" id="ProtNLM"/>
    </source>
</evidence>
<dbReference type="Proteomes" id="UP000024635">
    <property type="component" value="Unassembled WGS sequence"/>
</dbReference>
<dbReference type="InterPro" id="IPR019424">
    <property type="entry name" value="7TM_GPCR_Srsx"/>
</dbReference>
<protein>
    <recommendedName>
        <fullName evidence="4">G-protein coupled receptors family 1 profile domain-containing protein</fullName>
    </recommendedName>
</protein>
<name>A0A016W2E0_9BILA</name>
<proteinExistence type="predicted"/>
<comment type="caution">
    <text evidence="2">The sequence shown here is derived from an EMBL/GenBank/DDBJ whole genome shotgun (WGS) entry which is preliminary data.</text>
</comment>
<accession>A0A016W2E0</accession>
<dbReference type="OrthoDB" id="5820127at2759"/>
<dbReference type="EMBL" id="JARK01001338">
    <property type="protein sequence ID" value="EYC33143.1"/>
    <property type="molecule type" value="Genomic_DNA"/>
</dbReference>
<evidence type="ECO:0000256" key="1">
    <source>
        <dbReference type="SAM" id="Phobius"/>
    </source>
</evidence>
<dbReference type="AlphaFoldDB" id="A0A016W2E0"/>
<evidence type="ECO:0000313" key="3">
    <source>
        <dbReference type="Proteomes" id="UP000024635"/>
    </source>
</evidence>
<sequence>MGWFSTVLFANVIQPTLFPNLDHNTIDFIAGIFVNLALSCNFFVYYIVSKEYRKVFNELLHLDHKRSRTIEQPPKAAWKLAGRTPAQVCSTSSDNKLVLSS</sequence>
<feature type="transmembrane region" description="Helical" evidence="1">
    <location>
        <begin position="28"/>
        <end position="48"/>
    </location>
</feature>